<dbReference type="RefSeq" id="WP_246017176.1">
    <property type="nucleotide sequence ID" value="NZ_QRDZ01000058.1"/>
</dbReference>
<comment type="cofactor">
    <cofactor evidence="2">
        <name>Mg(2+)</name>
        <dbReference type="ChEBI" id="CHEBI:18420"/>
    </cofactor>
</comment>
<dbReference type="GO" id="GO:0005524">
    <property type="term" value="F:ATP binding"/>
    <property type="evidence" value="ECO:0007669"/>
    <property type="project" value="UniProtKB-KW"/>
</dbReference>
<evidence type="ECO:0000259" key="12">
    <source>
        <dbReference type="PROSITE" id="PS51794"/>
    </source>
</evidence>
<dbReference type="NCBIfam" id="NF010009">
    <property type="entry name" value="PRK13482.1"/>
    <property type="match status" value="1"/>
</dbReference>
<organism evidence="13 14">
    <name type="scientific">Cohnella phaseoli</name>
    <dbReference type="NCBI Taxonomy" id="456490"/>
    <lineage>
        <taxon>Bacteria</taxon>
        <taxon>Bacillati</taxon>
        <taxon>Bacillota</taxon>
        <taxon>Bacilli</taxon>
        <taxon>Bacillales</taxon>
        <taxon>Paenibacillaceae</taxon>
        <taxon>Cohnella</taxon>
    </lineage>
</organism>
<evidence type="ECO:0000256" key="11">
    <source>
        <dbReference type="ARBA" id="ARBA00066492"/>
    </source>
</evidence>
<feature type="domain" description="DAC" evidence="12">
    <location>
        <begin position="15"/>
        <end position="154"/>
    </location>
</feature>
<dbReference type="Proteomes" id="UP000256977">
    <property type="component" value="Unassembled WGS sequence"/>
</dbReference>
<evidence type="ECO:0000256" key="5">
    <source>
        <dbReference type="ARBA" id="ARBA00022741"/>
    </source>
</evidence>
<keyword evidence="5" id="KW-0547">Nucleotide-binding</keyword>
<dbReference type="EC" id="2.7.7.85" evidence="11"/>
<dbReference type="AlphaFoldDB" id="A0A3D9HT24"/>
<dbReference type="Pfam" id="PF02457">
    <property type="entry name" value="DAC"/>
    <property type="match status" value="1"/>
</dbReference>
<evidence type="ECO:0000256" key="3">
    <source>
        <dbReference type="ARBA" id="ARBA00022679"/>
    </source>
</evidence>
<dbReference type="GO" id="GO:0140097">
    <property type="term" value="F:catalytic activity, acting on DNA"/>
    <property type="evidence" value="ECO:0007669"/>
    <property type="project" value="UniProtKB-ARBA"/>
</dbReference>
<evidence type="ECO:0000256" key="4">
    <source>
        <dbReference type="ARBA" id="ARBA00022695"/>
    </source>
</evidence>
<dbReference type="InterPro" id="IPR023763">
    <property type="entry name" value="DNA_integrity_scanning_protein"/>
</dbReference>
<keyword evidence="6" id="KW-0227">DNA damage</keyword>
<keyword evidence="10" id="KW-0234">DNA repair</keyword>
<dbReference type="SUPFAM" id="SSF47781">
    <property type="entry name" value="RuvA domain 2-like"/>
    <property type="match status" value="1"/>
</dbReference>
<dbReference type="GO" id="GO:0004016">
    <property type="term" value="F:adenylate cyclase activity"/>
    <property type="evidence" value="ECO:0007669"/>
    <property type="project" value="TreeGrafter"/>
</dbReference>
<dbReference type="InterPro" id="IPR010994">
    <property type="entry name" value="RuvA_2-like"/>
</dbReference>
<keyword evidence="7" id="KW-0067">ATP-binding</keyword>
<evidence type="ECO:0000313" key="13">
    <source>
        <dbReference type="EMBL" id="RED52590.1"/>
    </source>
</evidence>
<dbReference type="HAMAP" id="MF_01438">
    <property type="entry name" value="DisA"/>
    <property type="match status" value="1"/>
</dbReference>
<dbReference type="EMBL" id="QRDZ01000058">
    <property type="protein sequence ID" value="RED52590.1"/>
    <property type="molecule type" value="Genomic_DNA"/>
</dbReference>
<dbReference type="PROSITE" id="PS51794">
    <property type="entry name" value="DAC"/>
    <property type="match status" value="1"/>
</dbReference>
<dbReference type="InterPro" id="IPR050338">
    <property type="entry name" value="DisA"/>
</dbReference>
<dbReference type="InterPro" id="IPR003390">
    <property type="entry name" value="DNA_integrity_scan_DisA_N"/>
</dbReference>
<protein>
    <recommendedName>
        <fullName evidence="11">diadenylate cyclase</fullName>
        <ecNumber evidence="11">2.7.7.85</ecNumber>
    </recommendedName>
</protein>
<reference evidence="13 14" key="1">
    <citation type="submission" date="2018-07" db="EMBL/GenBank/DDBJ databases">
        <title>Genomic Encyclopedia of Type Strains, Phase III (KMG-III): the genomes of soil and plant-associated and newly described type strains.</title>
        <authorList>
            <person name="Whitman W."/>
        </authorList>
    </citation>
    <scope>NUCLEOTIDE SEQUENCE [LARGE SCALE GENOMIC DNA]</scope>
    <source>
        <strain evidence="13 14">CECT 7287</strain>
    </source>
</reference>
<dbReference type="GO" id="GO:0006281">
    <property type="term" value="P:DNA repair"/>
    <property type="evidence" value="ECO:0007669"/>
    <property type="project" value="UniProtKB-KW"/>
</dbReference>
<dbReference type="Gene3D" id="1.20.1260.110">
    <property type="entry name" value="DNA integrity scanning linker region"/>
    <property type="match status" value="1"/>
</dbReference>
<gene>
    <name evidence="13" type="ORF">DFP98_15819</name>
</gene>
<evidence type="ECO:0000256" key="9">
    <source>
        <dbReference type="ARBA" id="ARBA00023125"/>
    </source>
</evidence>
<dbReference type="SUPFAM" id="SSF143597">
    <property type="entry name" value="YojJ-like"/>
    <property type="match status" value="1"/>
</dbReference>
<keyword evidence="4" id="KW-0548">Nucleotidyltransferase</keyword>
<evidence type="ECO:0000256" key="7">
    <source>
        <dbReference type="ARBA" id="ARBA00022840"/>
    </source>
</evidence>
<dbReference type="InterPro" id="IPR018906">
    <property type="entry name" value="DNA_integrity_scan_DisA_link"/>
</dbReference>
<keyword evidence="9" id="KW-0238">DNA-binding</keyword>
<keyword evidence="8" id="KW-0460">Magnesium</keyword>
<sequence length="367" mass="41442">MIKEKDGKEKERQPQERTMNQLLRMVAPGTAFRDGLENVLRAKTGALIVVGYSPEVMEVVDGGFSINCDFSPNYLYELAKMDGAIILNEDVKRILYANTQLIPDSSISSSETGIRHRTAERVAKQTGKLVVSISQRRNVITLYQGQLRYALKEMGVILTKANQAIQTLERYRVVFTQSLTNLSALEFEEMVTMHEVAHVIQRAEMVLRINNEINRYVLELGNEGRLISMQKEELIGSAEEEARLLLRDYAKDNGEAKIKEIQEAIRKLSSEELLDPAALIRILGYPSINSVADEGLHPRGYRILSKISRLPSVIIHNLVERFGALPRIVTASIEELDEVDGIGEVRARAIKEGLKRIQDQVFIDRQI</sequence>
<evidence type="ECO:0000256" key="2">
    <source>
        <dbReference type="ARBA" id="ARBA00001946"/>
    </source>
</evidence>
<name>A0A3D9HT24_9BACL</name>
<evidence type="ECO:0000256" key="6">
    <source>
        <dbReference type="ARBA" id="ARBA00022763"/>
    </source>
</evidence>
<evidence type="ECO:0000256" key="1">
    <source>
        <dbReference type="ARBA" id="ARBA00000877"/>
    </source>
</evidence>
<dbReference type="Gene3D" id="3.40.1700.10">
    <property type="entry name" value="DNA integrity scanning protein, DisA, N-terminal domain"/>
    <property type="match status" value="1"/>
</dbReference>
<dbReference type="InterPro" id="IPR038331">
    <property type="entry name" value="DisA_sf"/>
</dbReference>
<keyword evidence="14" id="KW-1185">Reference proteome</keyword>
<dbReference type="GO" id="GO:0016787">
    <property type="term" value="F:hydrolase activity"/>
    <property type="evidence" value="ECO:0007669"/>
    <property type="project" value="UniProtKB-ARBA"/>
</dbReference>
<keyword evidence="3" id="KW-0808">Transferase</keyword>
<dbReference type="InterPro" id="IPR036888">
    <property type="entry name" value="DNA_integrity_DisA_N_sf"/>
</dbReference>
<proteinExistence type="inferred from homology"/>
<accession>A0A3D9HT24</accession>
<dbReference type="InterPro" id="IPR000445">
    <property type="entry name" value="HhH_motif"/>
</dbReference>
<dbReference type="Pfam" id="PF00633">
    <property type="entry name" value="HHH"/>
    <property type="match status" value="1"/>
</dbReference>
<evidence type="ECO:0000256" key="8">
    <source>
        <dbReference type="ARBA" id="ARBA00022842"/>
    </source>
</evidence>
<dbReference type="PANTHER" id="PTHR34185:SF3">
    <property type="entry name" value="DNA INTEGRITY SCANNING PROTEIN DISA"/>
    <property type="match status" value="1"/>
</dbReference>
<evidence type="ECO:0000256" key="10">
    <source>
        <dbReference type="ARBA" id="ARBA00023204"/>
    </source>
</evidence>
<dbReference type="GO" id="GO:0003677">
    <property type="term" value="F:DNA binding"/>
    <property type="evidence" value="ECO:0007669"/>
    <property type="project" value="UniProtKB-KW"/>
</dbReference>
<dbReference type="FunFam" id="3.40.1700.10:FF:000001">
    <property type="entry name" value="DNA integrity scanning protein DisA"/>
    <property type="match status" value="1"/>
</dbReference>
<dbReference type="Pfam" id="PF10635">
    <property type="entry name" value="DisA-linker"/>
    <property type="match status" value="1"/>
</dbReference>
<dbReference type="PANTHER" id="PTHR34185">
    <property type="entry name" value="DIADENYLATE CYCLASE"/>
    <property type="match status" value="1"/>
</dbReference>
<dbReference type="GO" id="GO:0106408">
    <property type="term" value="F:diadenylate cyclase activity"/>
    <property type="evidence" value="ECO:0007669"/>
    <property type="project" value="UniProtKB-EC"/>
</dbReference>
<evidence type="ECO:0000313" key="14">
    <source>
        <dbReference type="Proteomes" id="UP000256977"/>
    </source>
</evidence>
<dbReference type="Gene3D" id="1.10.150.20">
    <property type="entry name" value="5' to 3' exonuclease, C-terminal subdomain"/>
    <property type="match status" value="1"/>
</dbReference>
<comment type="catalytic activity">
    <reaction evidence="1">
        <text>2 ATP = 3',3'-c-di-AMP + 2 diphosphate</text>
        <dbReference type="Rhea" id="RHEA:35655"/>
        <dbReference type="ChEBI" id="CHEBI:30616"/>
        <dbReference type="ChEBI" id="CHEBI:33019"/>
        <dbReference type="ChEBI" id="CHEBI:71500"/>
        <dbReference type="EC" id="2.7.7.85"/>
    </reaction>
</comment>
<comment type="caution">
    <text evidence="13">The sequence shown here is derived from an EMBL/GenBank/DDBJ whole genome shotgun (WGS) entry which is preliminary data.</text>
</comment>